<dbReference type="InterPro" id="IPR042098">
    <property type="entry name" value="TauD-like_sf"/>
</dbReference>
<dbReference type="InterPro" id="IPR051178">
    <property type="entry name" value="TfdA_dioxygenase"/>
</dbReference>
<gene>
    <name evidence="7" type="ORF">MTR64_03465</name>
</gene>
<organism evidence="7 8">
    <name type="scientific">Novosphingobium album</name>
    <name type="common">ex Hu et al. 2023</name>
    <dbReference type="NCBI Taxonomy" id="2930093"/>
    <lineage>
        <taxon>Bacteria</taxon>
        <taxon>Pseudomonadati</taxon>
        <taxon>Pseudomonadota</taxon>
        <taxon>Alphaproteobacteria</taxon>
        <taxon>Sphingomonadales</taxon>
        <taxon>Sphingomonadaceae</taxon>
        <taxon>Novosphingobium</taxon>
    </lineage>
</organism>
<feature type="domain" description="TauD/TfdA-like" evidence="6">
    <location>
        <begin position="8"/>
        <end position="252"/>
    </location>
</feature>
<dbReference type="EMBL" id="JALHLE010000004">
    <property type="protein sequence ID" value="MCJ2177605.1"/>
    <property type="molecule type" value="Genomic_DNA"/>
</dbReference>
<evidence type="ECO:0000256" key="1">
    <source>
        <dbReference type="ARBA" id="ARBA00005896"/>
    </source>
</evidence>
<reference evidence="7" key="1">
    <citation type="submission" date="2022-03" db="EMBL/GenBank/DDBJ databases">
        <title>Identification of a novel bacterium isolated from mangrove sediments.</title>
        <authorList>
            <person name="Pan X."/>
        </authorList>
    </citation>
    <scope>NUCLEOTIDE SEQUENCE</scope>
    <source>
        <strain evidence="7">B2580</strain>
    </source>
</reference>
<evidence type="ECO:0000256" key="3">
    <source>
        <dbReference type="ARBA" id="ARBA00022964"/>
    </source>
</evidence>
<dbReference type="GO" id="GO:0051213">
    <property type="term" value="F:dioxygenase activity"/>
    <property type="evidence" value="ECO:0007669"/>
    <property type="project" value="UniProtKB-KW"/>
</dbReference>
<dbReference type="InterPro" id="IPR003819">
    <property type="entry name" value="TauD/TfdA-like"/>
</dbReference>
<name>A0ABT0AXW3_9SPHN</name>
<dbReference type="RefSeq" id="WP_243990822.1">
    <property type="nucleotide sequence ID" value="NZ_JALHLE010000004.1"/>
</dbReference>
<keyword evidence="4" id="KW-0560">Oxidoreductase</keyword>
<dbReference type="Pfam" id="PF02668">
    <property type="entry name" value="TauD"/>
    <property type="match status" value="1"/>
</dbReference>
<keyword evidence="2" id="KW-0479">Metal-binding</keyword>
<dbReference type="Gene3D" id="3.60.130.10">
    <property type="entry name" value="Clavaminate synthase-like"/>
    <property type="match status" value="1"/>
</dbReference>
<dbReference type="Proteomes" id="UP001162880">
    <property type="component" value="Unassembled WGS sequence"/>
</dbReference>
<dbReference type="SUPFAM" id="SSF51197">
    <property type="entry name" value="Clavaminate synthase-like"/>
    <property type="match status" value="1"/>
</dbReference>
<evidence type="ECO:0000313" key="7">
    <source>
        <dbReference type="EMBL" id="MCJ2177605.1"/>
    </source>
</evidence>
<accession>A0ABT0AXW3</accession>
<comment type="caution">
    <text evidence="7">The sequence shown here is derived from an EMBL/GenBank/DDBJ whole genome shotgun (WGS) entry which is preliminary data.</text>
</comment>
<evidence type="ECO:0000259" key="6">
    <source>
        <dbReference type="Pfam" id="PF02668"/>
    </source>
</evidence>
<evidence type="ECO:0000256" key="5">
    <source>
        <dbReference type="ARBA" id="ARBA00023004"/>
    </source>
</evidence>
<keyword evidence="8" id="KW-1185">Reference proteome</keyword>
<sequence>MAVTLPFRRLEPFGVEIDFDLSQPLAPSLAYHFRELWREHGFMLARGQALSMERHRELCSLLGPVLLREGEGEALSNEAGGPSASALAWHSDAAYTDHPFDAISLHALDVVDDASSTRFVSVEAALPGDLCAQLAGCEQEMISPHYTVLEARTCDQRDPVAMKRGVRPAMLENPHNGRPCVWVSELQTARLLGMDWAESRDLLHTVFGQLYAPGRVLEHVWRKGDVVFWDNVALQHARGNLEGAGRRVLQRVIVGTEGVAPHVAG</sequence>
<keyword evidence="5" id="KW-0408">Iron</keyword>
<evidence type="ECO:0000256" key="2">
    <source>
        <dbReference type="ARBA" id="ARBA00022723"/>
    </source>
</evidence>
<proteinExistence type="inferred from homology"/>
<dbReference type="PANTHER" id="PTHR43779">
    <property type="entry name" value="DIOXYGENASE RV0097-RELATED"/>
    <property type="match status" value="1"/>
</dbReference>
<dbReference type="PANTHER" id="PTHR43779:SF3">
    <property type="entry name" value="(3R)-3-[(CARBOXYMETHYL)AMINO]FATTY ACID OXYGENASE_DECARBOXYLASE"/>
    <property type="match status" value="1"/>
</dbReference>
<evidence type="ECO:0000256" key="4">
    <source>
        <dbReference type="ARBA" id="ARBA00023002"/>
    </source>
</evidence>
<comment type="similarity">
    <text evidence="1">Belongs to the TfdA dioxygenase family.</text>
</comment>
<protein>
    <submittedName>
        <fullName evidence="7">TauD/TfdA family dioxygenase</fullName>
    </submittedName>
</protein>
<keyword evidence="3 7" id="KW-0223">Dioxygenase</keyword>
<evidence type="ECO:0000313" key="8">
    <source>
        <dbReference type="Proteomes" id="UP001162880"/>
    </source>
</evidence>